<keyword evidence="2" id="KW-0249">Electron transport</keyword>
<evidence type="ECO:0000259" key="5">
    <source>
        <dbReference type="Pfam" id="PF01012"/>
    </source>
</evidence>
<protein>
    <submittedName>
        <fullName evidence="6">Electron transfer flavoprotein subunit alpha/FixB family protein</fullName>
    </submittedName>
</protein>
<evidence type="ECO:0000256" key="3">
    <source>
        <dbReference type="SAM" id="MobiDB-lite"/>
    </source>
</evidence>
<dbReference type="SUPFAM" id="SSF52402">
    <property type="entry name" value="Adenine nucleotide alpha hydrolases-like"/>
    <property type="match status" value="1"/>
</dbReference>
<keyword evidence="7" id="KW-1185">Reference proteome</keyword>
<dbReference type="GO" id="GO:0050660">
    <property type="term" value="F:flavin adenine dinucleotide binding"/>
    <property type="evidence" value="ECO:0007669"/>
    <property type="project" value="InterPro"/>
</dbReference>
<dbReference type="InterPro" id="IPR029035">
    <property type="entry name" value="DHS-like_NAD/FAD-binding_dom"/>
</dbReference>
<accession>A0A939HMS0</accession>
<evidence type="ECO:0000313" key="6">
    <source>
        <dbReference type="EMBL" id="MBO1325011.1"/>
    </source>
</evidence>
<gene>
    <name evidence="6" type="ORF">J2D77_07610</name>
</gene>
<dbReference type="GO" id="GO:0009055">
    <property type="term" value="F:electron transfer activity"/>
    <property type="evidence" value="ECO:0007669"/>
    <property type="project" value="InterPro"/>
</dbReference>
<dbReference type="EMBL" id="JAFVMH010000002">
    <property type="protein sequence ID" value="MBO1325011.1"/>
    <property type="molecule type" value="Genomic_DNA"/>
</dbReference>
<dbReference type="Pfam" id="PF01012">
    <property type="entry name" value="ETF"/>
    <property type="match status" value="1"/>
</dbReference>
<dbReference type="Gene3D" id="3.40.50.620">
    <property type="entry name" value="HUPs"/>
    <property type="match status" value="1"/>
</dbReference>
<comment type="similarity">
    <text evidence="1">Belongs to the ETF alpha-subunit/FixB family.</text>
</comment>
<dbReference type="Proteomes" id="UP000664073">
    <property type="component" value="Unassembled WGS sequence"/>
</dbReference>
<dbReference type="PANTHER" id="PTHR43153:SF1">
    <property type="entry name" value="ELECTRON TRANSFER FLAVOPROTEIN SUBUNIT ALPHA, MITOCHONDRIAL"/>
    <property type="match status" value="1"/>
</dbReference>
<proteinExistence type="inferred from homology"/>
<evidence type="ECO:0000259" key="4">
    <source>
        <dbReference type="Pfam" id="PF00766"/>
    </source>
</evidence>
<comment type="caution">
    <text evidence="6">The sequence shown here is derived from an EMBL/GenBank/DDBJ whole genome shotgun (WGS) entry which is preliminary data.</text>
</comment>
<dbReference type="InterPro" id="IPR014730">
    <property type="entry name" value="ETF_a/b_N"/>
</dbReference>
<evidence type="ECO:0000256" key="1">
    <source>
        <dbReference type="ARBA" id="ARBA00005817"/>
    </source>
</evidence>
<feature type="region of interest" description="Disordered" evidence="3">
    <location>
        <begin position="1"/>
        <end position="24"/>
    </location>
</feature>
<dbReference type="InterPro" id="IPR014731">
    <property type="entry name" value="ETF_asu_C"/>
</dbReference>
<dbReference type="AlphaFoldDB" id="A0A939HMS0"/>
<sequence length="402" mass="42146">MTQRTRRNPFEDRARRRIAGSGRPRFTLRPMAAVAEVQRRRNPRAELARITVEGPAGRPRLVRGGQGGSTALRSPAQRVAQRIRVETPAMLVLAVPDLAEGRLSRFDRQILGAARLIADTAQGGVCVLCPPGLDEQAQTMLGDAGADRLCILPTDPADPERFASDIVAWVKQSGAAHLLLPESPDGADLARRVVAEGAFDFLGGIQAFSTRNVIAPCRASRRERVLTTLPIVMTLEEDRAAPYAGVAHDICQVDHVADTGAVGRVRLGAAMAADPASLPLAEAPFVAAAGNGVTDFTAFAAMVRALGATPGASRVVCDAGLMPRATQVGASGTVLDAVCYLAMGISGAPQHLQGIGRVEHIVAVNTDLHAAMIGRAGLAIIADAQEVMPALTDLLNQKGSNA</sequence>
<dbReference type="SUPFAM" id="SSF52467">
    <property type="entry name" value="DHS-like NAD/FAD-binding domain"/>
    <property type="match status" value="1"/>
</dbReference>
<feature type="domain" description="Electron transfer flavoprotein alpha/beta-subunit N-terminal" evidence="5">
    <location>
        <begin position="98"/>
        <end position="237"/>
    </location>
</feature>
<dbReference type="Gene3D" id="3.40.50.1220">
    <property type="entry name" value="TPP-binding domain"/>
    <property type="match status" value="1"/>
</dbReference>
<organism evidence="6 7">
    <name type="scientific">Acetobacter garciniae</name>
    <dbReference type="NCBI Taxonomy" id="2817435"/>
    <lineage>
        <taxon>Bacteria</taxon>
        <taxon>Pseudomonadati</taxon>
        <taxon>Pseudomonadota</taxon>
        <taxon>Alphaproteobacteria</taxon>
        <taxon>Acetobacterales</taxon>
        <taxon>Acetobacteraceae</taxon>
        <taxon>Acetobacter</taxon>
    </lineage>
</organism>
<reference evidence="6" key="1">
    <citation type="submission" date="2021-03" db="EMBL/GenBank/DDBJ databases">
        <title>The complete genome sequence of Acetobacter sp. TBRC 12339.</title>
        <authorList>
            <person name="Charoenyingcharoen P."/>
            <person name="Yukphan P."/>
        </authorList>
    </citation>
    <scope>NUCLEOTIDE SEQUENCE</scope>
    <source>
        <strain evidence="6">TBRC 12339</strain>
    </source>
</reference>
<dbReference type="RefSeq" id="WP_207845624.1">
    <property type="nucleotide sequence ID" value="NZ_JAFVMH010000002.1"/>
</dbReference>
<dbReference type="GO" id="GO:0033539">
    <property type="term" value="P:fatty acid beta-oxidation using acyl-CoA dehydrogenase"/>
    <property type="evidence" value="ECO:0007669"/>
    <property type="project" value="TreeGrafter"/>
</dbReference>
<evidence type="ECO:0000256" key="2">
    <source>
        <dbReference type="ARBA" id="ARBA00022982"/>
    </source>
</evidence>
<dbReference type="PANTHER" id="PTHR43153">
    <property type="entry name" value="ELECTRON TRANSFER FLAVOPROTEIN ALPHA"/>
    <property type="match status" value="1"/>
</dbReference>
<keyword evidence="2" id="KW-0813">Transport</keyword>
<dbReference type="Pfam" id="PF00766">
    <property type="entry name" value="ETF_alpha"/>
    <property type="match status" value="1"/>
</dbReference>
<feature type="domain" description="Electron transfer flavoprotein alpha subunit C-terminal" evidence="4">
    <location>
        <begin position="280"/>
        <end position="355"/>
    </location>
</feature>
<evidence type="ECO:0000313" key="7">
    <source>
        <dbReference type="Proteomes" id="UP000664073"/>
    </source>
</evidence>
<dbReference type="InterPro" id="IPR001308">
    <property type="entry name" value="ETF_a/FixB"/>
</dbReference>
<name>A0A939HMS0_9PROT</name>
<dbReference type="InterPro" id="IPR014729">
    <property type="entry name" value="Rossmann-like_a/b/a_fold"/>
</dbReference>